<name>A0A1I4FXK6_9HYPH</name>
<evidence type="ECO:0000256" key="1">
    <source>
        <dbReference type="SAM" id="MobiDB-lite"/>
    </source>
</evidence>
<protein>
    <submittedName>
        <fullName evidence="2">Uncharacterized protein</fullName>
    </submittedName>
</protein>
<evidence type="ECO:0000313" key="3">
    <source>
        <dbReference type="Proteomes" id="UP000323300"/>
    </source>
</evidence>
<accession>A0A1I4FXK6</accession>
<reference evidence="2 3" key="1">
    <citation type="submission" date="2016-10" db="EMBL/GenBank/DDBJ databases">
        <authorList>
            <person name="Varghese N."/>
            <person name="Submissions S."/>
        </authorList>
    </citation>
    <scope>NUCLEOTIDE SEQUENCE [LARGE SCALE GENOMIC DNA]</scope>
    <source>
        <strain evidence="2 3">DSM 21822</strain>
    </source>
</reference>
<keyword evidence="3" id="KW-1185">Reference proteome</keyword>
<dbReference type="Proteomes" id="UP000323300">
    <property type="component" value="Unassembled WGS sequence"/>
</dbReference>
<dbReference type="AlphaFoldDB" id="A0A1I4FXK6"/>
<sequence>MHPQRFSLSKPTLGRQPEQSHHRAAVARSIPSSRITRTRFEFSITGRTRWPTSCRTQAGAKTTRVSQAPPSLLPSVVEIRMCCNVFVTREQRDLPSAKRFFRKALERHGRPDRVVIDGSQTNREAIVSCDTTNRLQDRSRGRLKPIRIRRSQPDRHRNGPHDAQATGEVRLRSESVPGRAVRNPRRLLSERKGNALWCAKAVPGVRCTYGSHGQPAISARDLLHQGKQILTL</sequence>
<gene>
    <name evidence="2" type="ORF">SAMN04488498_1648</name>
</gene>
<proteinExistence type="predicted"/>
<feature type="region of interest" description="Disordered" evidence="1">
    <location>
        <begin position="1"/>
        <end position="30"/>
    </location>
</feature>
<organism evidence="2 3">
    <name type="scientific">Neomesorhizobium albiziae</name>
    <dbReference type="NCBI Taxonomy" id="335020"/>
    <lineage>
        <taxon>Bacteria</taxon>
        <taxon>Pseudomonadati</taxon>
        <taxon>Pseudomonadota</taxon>
        <taxon>Alphaproteobacteria</taxon>
        <taxon>Hyphomicrobiales</taxon>
        <taxon>Phyllobacteriaceae</taxon>
        <taxon>Neomesorhizobium</taxon>
    </lineage>
</organism>
<feature type="compositionally biased region" description="Polar residues" evidence="1">
    <location>
        <begin position="1"/>
        <end position="10"/>
    </location>
</feature>
<evidence type="ECO:0000313" key="2">
    <source>
        <dbReference type="EMBL" id="SFL22229.1"/>
    </source>
</evidence>
<dbReference type="EMBL" id="FOSL01000064">
    <property type="protein sequence ID" value="SFL22229.1"/>
    <property type="molecule type" value="Genomic_DNA"/>
</dbReference>